<feature type="transmembrane region" description="Helical" evidence="12">
    <location>
        <begin position="665"/>
        <end position="689"/>
    </location>
</feature>
<keyword evidence="5" id="KW-0732">Signal</keyword>
<dbReference type="Gene3D" id="2.10.50.30">
    <property type="entry name" value="GPCR, family 3, nine cysteines domain"/>
    <property type="match status" value="1"/>
</dbReference>
<proteinExistence type="inferred from homology"/>
<evidence type="ECO:0000256" key="10">
    <source>
        <dbReference type="ARBA" id="ARBA00023180"/>
    </source>
</evidence>
<dbReference type="PANTHER" id="PTHR24061:SF599">
    <property type="entry name" value="G-PROTEIN COUPLED RECEPTORS FAMILY 3 PROFILE DOMAIN-CONTAINING PROTEIN"/>
    <property type="match status" value="1"/>
</dbReference>
<dbReference type="PRINTS" id="PR01535">
    <property type="entry name" value="VOMERONASL2R"/>
</dbReference>
<comment type="subcellular location">
    <subcellularLocation>
        <location evidence="1">Cell membrane</location>
        <topology evidence="1">Multi-pass membrane protein</topology>
    </subcellularLocation>
</comment>
<keyword evidence="15" id="KW-1185">Reference proteome</keyword>
<dbReference type="PRINTS" id="PR00248">
    <property type="entry name" value="GPCRMGR"/>
</dbReference>
<dbReference type="OMA" id="ICYAFIF"/>
<keyword evidence="11" id="KW-0807">Transducer</keyword>
<dbReference type="InterPro" id="IPR017979">
    <property type="entry name" value="GPCR_3_CS"/>
</dbReference>
<dbReference type="SUPFAM" id="SSF53822">
    <property type="entry name" value="Periplasmic binding protein-like I"/>
    <property type="match status" value="1"/>
</dbReference>
<dbReference type="InterPro" id="IPR004073">
    <property type="entry name" value="GPCR_3_vmron_rcpt_2"/>
</dbReference>
<evidence type="ECO:0000256" key="8">
    <source>
        <dbReference type="ARBA" id="ARBA00023136"/>
    </source>
</evidence>
<feature type="transmembrane region" description="Helical" evidence="12">
    <location>
        <begin position="558"/>
        <end position="583"/>
    </location>
</feature>
<dbReference type="CDD" id="cd15283">
    <property type="entry name" value="7tmC_V2R_pheromone"/>
    <property type="match status" value="1"/>
</dbReference>
<feature type="transmembrane region" description="Helical" evidence="12">
    <location>
        <begin position="717"/>
        <end position="740"/>
    </location>
</feature>
<evidence type="ECO:0000256" key="7">
    <source>
        <dbReference type="ARBA" id="ARBA00023040"/>
    </source>
</evidence>
<evidence type="ECO:0000256" key="4">
    <source>
        <dbReference type="ARBA" id="ARBA00022692"/>
    </source>
</evidence>
<dbReference type="InterPro" id="IPR017978">
    <property type="entry name" value="GPCR_3_C"/>
</dbReference>
<protein>
    <recommendedName>
        <fullName evidence="13">G-protein coupled receptors family 3 profile domain-containing protein</fullName>
    </recommendedName>
</protein>
<reference evidence="14" key="1">
    <citation type="submission" date="2025-08" db="UniProtKB">
        <authorList>
            <consortium name="Ensembl"/>
        </authorList>
    </citation>
    <scope>IDENTIFICATION</scope>
</reference>
<evidence type="ECO:0000256" key="11">
    <source>
        <dbReference type="ARBA" id="ARBA00023224"/>
    </source>
</evidence>
<evidence type="ECO:0000256" key="9">
    <source>
        <dbReference type="ARBA" id="ARBA00023170"/>
    </source>
</evidence>
<keyword evidence="6 12" id="KW-1133">Transmembrane helix</keyword>
<keyword evidence="8 12" id="KW-0472">Membrane</keyword>
<evidence type="ECO:0000259" key="13">
    <source>
        <dbReference type="PROSITE" id="PS50259"/>
    </source>
</evidence>
<dbReference type="PROSITE" id="PS50259">
    <property type="entry name" value="G_PROTEIN_RECEP_F3_4"/>
    <property type="match status" value="1"/>
</dbReference>
<feature type="transmembrane region" description="Helical" evidence="12">
    <location>
        <begin position="778"/>
        <end position="799"/>
    </location>
</feature>
<organism evidence="14 15">
    <name type="scientific">Varanus komodoensis</name>
    <name type="common">Komodo dragon</name>
    <dbReference type="NCBI Taxonomy" id="61221"/>
    <lineage>
        <taxon>Eukaryota</taxon>
        <taxon>Metazoa</taxon>
        <taxon>Chordata</taxon>
        <taxon>Craniata</taxon>
        <taxon>Vertebrata</taxon>
        <taxon>Euteleostomi</taxon>
        <taxon>Lepidosauria</taxon>
        <taxon>Squamata</taxon>
        <taxon>Bifurcata</taxon>
        <taxon>Unidentata</taxon>
        <taxon>Episquamata</taxon>
        <taxon>Toxicofera</taxon>
        <taxon>Anguimorpha</taxon>
        <taxon>Paleoanguimorpha</taxon>
        <taxon>Varanoidea</taxon>
        <taxon>Varanidae</taxon>
        <taxon>Varanus</taxon>
    </lineage>
</organism>
<evidence type="ECO:0000256" key="12">
    <source>
        <dbReference type="SAM" id="Phobius"/>
    </source>
</evidence>
<evidence type="ECO:0000256" key="2">
    <source>
        <dbReference type="ARBA" id="ARBA00007242"/>
    </source>
</evidence>
<dbReference type="InterPro" id="IPR038550">
    <property type="entry name" value="GPCR_3_9-Cys_sf"/>
</dbReference>
<evidence type="ECO:0000313" key="14">
    <source>
        <dbReference type="Ensembl" id="ENSVKKP00000025569.1"/>
    </source>
</evidence>
<dbReference type="PANTHER" id="PTHR24061">
    <property type="entry name" value="CALCIUM-SENSING RECEPTOR-RELATED"/>
    <property type="match status" value="1"/>
</dbReference>
<evidence type="ECO:0000256" key="6">
    <source>
        <dbReference type="ARBA" id="ARBA00022989"/>
    </source>
</evidence>
<dbReference type="Pfam" id="PF01094">
    <property type="entry name" value="ANF_receptor"/>
    <property type="match status" value="1"/>
</dbReference>
<evidence type="ECO:0000256" key="5">
    <source>
        <dbReference type="ARBA" id="ARBA00022729"/>
    </source>
</evidence>
<reference evidence="14" key="2">
    <citation type="submission" date="2025-09" db="UniProtKB">
        <authorList>
            <consortium name="Ensembl"/>
        </authorList>
    </citation>
    <scope>IDENTIFICATION</scope>
</reference>
<dbReference type="GO" id="GO:0005886">
    <property type="term" value="C:plasma membrane"/>
    <property type="evidence" value="ECO:0007669"/>
    <property type="project" value="UniProtKB-SubCell"/>
</dbReference>
<sequence>NLQIHYTFIGKISMPKMHQHILALSFAVDEINGNPQILPNLTLGFHIINGYYIAKMRYKATMRLLCTYHRFVPNFSSATQKKIAAVIGGLVTEASEIMAIILAMYKIPQLTYGSFSPAHGDKTEFPFLYQMVPKESHQYLGVVRLLQHFGWTWIGLLAVDDDYGDKFLQTVVPLLSQNDICYAFIFHFPERSYLDEYAVRLLKVLKNYPVLMEGKVSACFVHGEHPSWQNLRMMFFAASIWSWPSLEKVWISTSQWDFESLSIQKMWDIQHFHGAITFAVRSKQPPGFHTFVYSMKPQWRKGDIFFQNFWEQAFHCHFNPSQIYGESKRLCTGEERLETLPSTVFEGKMTGHSSNVYNAVYAVALAMDATFRWSSKHGRSRGDQASHDAEPWQVRKLHHFLRGMLFNNSAGDLVSFDENGESVAGFDVINLVTFPNNSFVRVKVGRLEPRASPGMELTLDDDRIVWHRSFNQPPAFCASVQVLPLSLCNDNCYPGYSRKKREGEKFCCYDCVPCPQGMMSDRKDMNACMECPKDQYPNKNQTECLPRAMNFFSYKEPLGIIFTILAISFSLMTTSVLGIFLKHKDTPIVKANNRGLTYVLLFSLLLCFLTSLLFIGKPEKVACLIRQTAFGIIFSVALSALLAKTTTVVVAFMATKPGSRMRKWVGKRIAISLVFSGSSVQAVICVLWLSTSPPFPDMNWHSAKDKIILECNEGSAVMFYCVLGYMGLLAIASFTVAFLARKLPGTFNEAKFITFSMVIFCSVWFSFVPTYLSTKGKYLVAVEIFSILTSGAGLFFSIFPPKCFIILMMPALNDKGHLIRMGKQTSSLESQQIAQDLELQRTKQPGAVCSSSVCWARG</sequence>
<evidence type="ECO:0000256" key="3">
    <source>
        <dbReference type="ARBA" id="ARBA00022475"/>
    </source>
</evidence>
<dbReference type="AlphaFoldDB" id="A0A8D2LR35"/>
<keyword evidence="7" id="KW-0297">G-protein coupled receptor</keyword>
<keyword evidence="10" id="KW-0325">Glycoprotein</keyword>
<evidence type="ECO:0000313" key="15">
    <source>
        <dbReference type="Proteomes" id="UP000694545"/>
    </source>
</evidence>
<keyword evidence="9" id="KW-0675">Receptor</keyword>
<dbReference type="FunFam" id="2.10.50.30:FF:000002">
    <property type="entry name" value="Vomeronasal 2 receptor, h1"/>
    <property type="match status" value="1"/>
</dbReference>
<dbReference type="FunFam" id="3.40.50.2300:FF:000024">
    <property type="entry name" value="Vomeronasal 2, receptor 73"/>
    <property type="match status" value="1"/>
</dbReference>
<name>A0A8D2LR35_VARKO</name>
<comment type="similarity">
    <text evidence="2">Belongs to the G-protein coupled receptor 3 family.</text>
</comment>
<dbReference type="InterPro" id="IPR001828">
    <property type="entry name" value="ANF_lig-bd_rcpt"/>
</dbReference>
<dbReference type="GO" id="GO:0004930">
    <property type="term" value="F:G protein-coupled receptor activity"/>
    <property type="evidence" value="ECO:0007669"/>
    <property type="project" value="UniProtKB-KW"/>
</dbReference>
<feature type="domain" description="G-protein coupled receptors family 3 profile" evidence="13">
    <location>
        <begin position="558"/>
        <end position="813"/>
    </location>
</feature>
<dbReference type="Proteomes" id="UP000694545">
    <property type="component" value="Unplaced"/>
</dbReference>
<dbReference type="InterPro" id="IPR000337">
    <property type="entry name" value="GPCR_3"/>
</dbReference>
<dbReference type="Pfam" id="PF00003">
    <property type="entry name" value="7tm_3"/>
    <property type="match status" value="1"/>
</dbReference>
<feature type="transmembrane region" description="Helical" evidence="12">
    <location>
        <begin position="752"/>
        <end position="772"/>
    </location>
</feature>
<dbReference type="Pfam" id="PF07562">
    <property type="entry name" value="NCD3G"/>
    <property type="match status" value="1"/>
</dbReference>
<dbReference type="PROSITE" id="PS00981">
    <property type="entry name" value="G_PROTEIN_RECEP_F3_3"/>
    <property type="match status" value="1"/>
</dbReference>
<feature type="transmembrane region" description="Helical" evidence="12">
    <location>
        <begin position="628"/>
        <end position="653"/>
    </location>
</feature>
<keyword evidence="4 12" id="KW-0812">Transmembrane</keyword>
<dbReference type="InterPro" id="IPR000068">
    <property type="entry name" value="GPCR_3_Ca_sens_rcpt-rel"/>
</dbReference>
<feature type="transmembrane region" description="Helical" evidence="12">
    <location>
        <begin position="595"/>
        <end position="616"/>
    </location>
</feature>
<dbReference type="InterPro" id="IPR028082">
    <property type="entry name" value="Peripla_BP_I"/>
</dbReference>
<dbReference type="Ensembl" id="ENSVKKT00000026187.1">
    <property type="protein sequence ID" value="ENSVKKP00000025569.1"/>
    <property type="gene ID" value="ENSVKKG00000016776.1"/>
</dbReference>
<keyword evidence="3" id="KW-1003">Cell membrane</keyword>
<dbReference type="Gene3D" id="3.40.50.2300">
    <property type="match status" value="2"/>
</dbReference>
<evidence type="ECO:0000256" key="1">
    <source>
        <dbReference type="ARBA" id="ARBA00004651"/>
    </source>
</evidence>
<dbReference type="InterPro" id="IPR011500">
    <property type="entry name" value="GPCR_3_9-Cys_dom"/>
</dbReference>
<accession>A0A8D2LR35</accession>